<reference evidence="2" key="1">
    <citation type="submission" date="2023-06" db="EMBL/GenBank/DDBJ databases">
        <title>Genomic analysis of the entomopathogenic nematode Steinernema hermaphroditum.</title>
        <authorList>
            <person name="Schwarz E.M."/>
            <person name="Heppert J.K."/>
            <person name="Baniya A."/>
            <person name="Schwartz H.T."/>
            <person name="Tan C.-H."/>
            <person name="Antoshechkin I."/>
            <person name="Sternberg P.W."/>
            <person name="Goodrich-Blair H."/>
            <person name="Dillman A.R."/>
        </authorList>
    </citation>
    <scope>NUCLEOTIDE SEQUENCE</scope>
    <source>
        <strain evidence="2">PS9179</strain>
        <tissue evidence="2">Whole animal</tissue>
    </source>
</reference>
<sequence length="101" mass="11644">MREDLPYYLRNAVFQYFLKCSIFSKQDCKEHSNDGDDAPIFGPAERRPGRRRFSSPPQNRLDLLQKRRHHGASRDFAVGSLKSADDSASTLESAEKSFHKR</sequence>
<evidence type="ECO:0000313" key="2">
    <source>
        <dbReference type="EMBL" id="KAK0397922.1"/>
    </source>
</evidence>
<evidence type="ECO:0000256" key="1">
    <source>
        <dbReference type="SAM" id="MobiDB-lite"/>
    </source>
</evidence>
<name>A0AA39LHY1_9BILA</name>
<evidence type="ECO:0000313" key="3">
    <source>
        <dbReference type="Proteomes" id="UP001175271"/>
    </source>
</evidence>
<accession>A0AA39LHY1</accession>
<organism evidence="2 3">
    <name type="scientific">Steinernema hermaphroditum</name>
    <dbReference type="NCBI Taxonomy" id="289476"/>
    <lineage>
        <taxon>Eukaryota</taxon>
        <taxon>Metazoa</taxon>
        <taxon>Ecdysozoa</taxon>
        <taxon>Nematoda</taxon>
        <taxon>Chromadorea</taxon>
        <taxon>Rhabditida</taxon>
        <taxon>Tylenchina</taxon>
        <taxon>Panagrolaimomorpha</taxon>
        <taxon>Strongyloidoidea</taxon>
        <taxon>Steinernematidae</taxon>
        <taxon>Steinernema</taxon>
    </lineage>
</organism>
<dbReference type="Proteomes" id="UP001175271">
    <property type="component" value="Unassembled WGS sequence"/>
</dbReference>
<dbReference type="AlphaFoldDB" id="A0AA39LHY1"/>
<proteinExistence type="predicted"/>
<dbReference type="EMBL" id="JAUCMV010000005">
    <property type="protein sequence ID" value="KAK0397922.1"/>
    <property type="molecule type" value="Genomic_DNA"/>
</dbReference>
<gene>
    <name evidence="2" type="ORF">QR680_002341</name>
</gene>
<protein>
    <submittedName>
        <fullName evidence="2">Uncharacterized protein</fullName>
    </submittedName>
</protein>
<feature type="region of interest" description="Disordered" evidence="1">
    <location>
        <begin position="28"/>
        <end position="58"/>
    </location>
</feature>
<comment type="caution">
    <text evidence="2">The sequence shown here is derived from an EMBL/GenBank/DDBJ whole genome shotgun (WGS) entry which is preliminary data.</text>
</comment>
<keyword evidence="3" id="KW-1185">Reference proteome</keyword>